<keyword evidence="3" id="KW-1185">Reference proteome</keyword>
<sequence length="280" mass="29982">MIQLMNQWNEQHMPLASSPISKDSMGAPSDCHSTKIEHNDEGVISRSYSQDMLVIDGDMSSSMRSLQSPVVHPTLDIVDSPVKTPGLERDIAESAATVSSRLHISSNTSAHRPARGSSEVYDVLDGAASVRDDYADNDCNGDELSQSTDGSPALADETHEHSHAPEGIHCPKAFSHIEANNGPDQSCDATEGDHTAGTQITVDQTWPGLCKEVLGSLTDCSLYSAAGLDEPLNNPEVESTFFTILAKQVRAIASRSILTLVPRTISSLTIFSRTASMMAS</sequence>
<comment type="caution">
    <text evidence="2">The sequence shown here is derived from an EMBL/GenBank/DDBJ whole genome shotgun (WGS) entry which is preliminary data.</text>
</comment>
<feature type="compositionally biased region" description="Basic and acidic residues" evidence="1">
    <location>
        <begin position="156"/>
        <end position="166"/>
    </location>
</feature>
<evidence type="ECO:0000256" key="1">
    <source>
        <dbReference type="SAM" id="MobiDB-lite"/>
    </source>
</evidence>
<dbReference type="EMBL" id="JBFMKM010000005">
    <property type="protein sequence ID" value="KAL1306090.1"/>
    <property type="molecule type" value="Genomic_DNA"/>
</dbReference>
<evidence type="ECO:0000313" key="2">
    <source>
        <dbReference type="EMBL" id="KAL1306090.1"/>
    </source>
</evidence>
<organism evidence="2 3">
    <name type="scientific">Neodothiora populina</name>
    <dbReference type="NCBI Taxonomy" id="2781224"/>
    <lineage>
        <taxon>Eukaryota</taxon>
        <taxon>Fungi</taxon>
        <taxon>Dikarya</taxon>
        <taxon>Ascomycota</taxon>
        <taxon>Pezizomycotina</taxon>
        <taxon>Dothideomycetes</taxon>
        <taxon>Dothideomycetidae</taxon>
        <taxon>Dothideales</taxon>
        <taxon>Dothioraceae</taxon>
        <taxon>Neodothiora</taxon>
    </lineage>
</organism>
<evidence type="ECO:0000313" key="3">
    <source>
        <dbReference type="Proteomes" id="UP001562354"/>
    </source>
</evidence>
<dbReference type="RefSeq" id="XP_069202363.1">
    <property type="nucleotide sequence ID" value="XM_069348439.1"/>
</dbReference>
<name>A0ABR3PIX2_9PEZI</name>
<dbReference type="GeneID" id="95977910"/>
<feature type="region of interest" description="Disordered" evidence="1">
    <location>
        <begin position="133"/>
        <end position="166"/>
    </location>
</feature>
<dbReference type="Proteomes" id="UP001562354">
    <property type="component" value="Unassembled WGS sequence"/>
</dbReference>
<accession>A0ABR3PIX2</accession>
<proteinExistence type="predicted"/>
<protein>
    <submittedName>
        <fullName evidence="2">Uncharacterized protein</fullName>
    </submittedName>
</protein>
<reference evidence="2 3" key="1">
    <citation type="submission" date="2024-07" db="EMBL/GenBank/DDBJ databases">
        <title>Draft sequence of the Neodothiora populina.</title>
        <authorList>
            <person name="Drown D.D."/>
            <person name="Schuette U.S."/>
            <person name="Buechlein A.B."/>
            <person name="Rusch D.R."/>
            <person name="Winton L.W."/>
            <person name="Adams G.A."/>
        </authorList>
    </citation>
    <scope>NUCLEOTIDE SEQUENCE [LARGE SCALE GENOMIC DNA]</scope>
    <source>
        <strain evidence="2 3">CPC 39397</strain>
    </source>
</reference>
<gene>
    <name evidence="2" type="ORF">AAFC00_004210</name>
</gene>